<dbReference type="Proteomes" id="UP001303046">
    <property type="component" value="Unassembled WGS sequence"/>
</dbReference>
<name>A0ABR1CDM3_NECAM</name>
<evidence type="ECO:0000313" key="2">
    <source>
        <dbReference type="Proteomes" id="UP001303046"/>
    </source>
</evidence>
<organism evidence="1 2">
    <name type="scientific">Necator americanus</name>
    <name type="common">Human hookworm</name>
    <dbReference type="NCBI Taxonomy" id="51031"/>
    <lineage>
        <taxon>Eukaryota</taxon>
        <taxon>Metazoa</taxon>
        <taxon>Ecdysozoa</taxon>
        <taxon>Nematoda</taxon>
        <taxon>Chromadorea</taxon>
        <taxon>Rhabditida</taxon>
        <taxon>Rhabditina</taxon>
        <taxon>Rhabditomorpha</taxon>
        <taxon>Strongyloidea</taxon>
        <taxon>Ancylostomatidae</taxon>
        <taxon>Bunostominae</taxon>
        <taxon>Necator</taxon>
    </lineage>
</organism>
<proteinExistence type="predicted"/>
<keyword evidence="2" id="KW-1185">Reference proteome</keyword>
<protein>
    <submittedName>
        <fullName evidence="1">Uncharacterized protein</fullName>
    </submittedName>
</protein>
<dbReference type="EMBL" id="JAVFWL010000002">
    <property type="protein sequence ID" value="KAK6735603.1"/>
    <property type="molecule type" value="Genomic_DNA"/>
</dbReference>
<comment type="caution">
    <text evidence="1">The sequence shown here is derived from an EMBL/GenBank/DDBJ whole genome shotgun (WGS) entry which is preliminary data.</text>
</comment>
<evidence type="ECO:0000313" key="1">
    <source>
        <dbReference type="EMBL" id="KAK6735603.1"/>
    </source>
</evidence>
<reference evidence="1 2" key="1">
    <citation type="submission" date="2023-08" db="EMBL/GenBank/DDBJ databases">
        <title>A Necator americanus chromosomal reference genome.</title>
        <authorList>
            <person name="Ilik V."/>
            <person name="Petrzelkova K.J."/>
            <person name="Pardy F."/>
            <person name="Fuh T."/>
            <person name="Niatou-Singa F.S."/>
            <person name="Gouil Q."/>
            <person name="Baker L."/>
            <person name="Ritchie M.E."/>
            <person name="Jex A.R."/>
            <person name="Gazzola D."/>
            <person name="Li H."/>
            <person name="Toshio Fujiwara R."/>
            <person name="Zhan B."/>
            <person name="Aroian R.V."/>
            <person name="Pafco B."/>
            <person name="Schwarz E.M."/>
        </authorList>
    </citation>
    <scope>NUCLEOTIDE SEQUENCE [LARGE SCALE GENOMIC DNA]</scope>
    <source>
        <strain evidence="1 2">Aroian</strain>
        <tissue evidence="1">Whole animal</tissue>
    </source>
</reference>
<accession>A0ABR1CDM3</accession>
<gene>
    <name evidence="1" type="primary">Necator_chrII.g6470</name>
    <name evidence="1" type="ORF">RB195_018677</name>
</gene>
<sequence>MTVDQCPANIILAPCGHPLIDRSKLRRQCCYIRGKQYESSTCCQSKLAAAYGLRLRPDKCKQMWISSRPQAGIRVDGPTIELVDEFCFLTCMLKNVSHEKDIQHKRTKATCAIRSMKCLWWTPSPAKWSLSAIRPIMMCGSETSPALATVMESFDCRERELFTRLLGYFCSKVCEDEDVYVEIDVVYRDDTWKVSTSCSTIESSYRKSSPFLCSHTGEDCRSPCSTSSEQFVGFKQQKVTCPKMENEGYGLILCKLEWTDSVQALAENRGWGELCSRAAHRAKLWVIASDNEVSPPIKSNQIIYIVAGDLHAAMLMCWYTEKQVRATSRITSGVTTRL</sequence>